<protein>
    <recommendedName>
        <fullName evidence="2">R3H-associated N-terminal domain-containing protein</fullName>
    </recommendedName>
</protein>
<evidence type="ECO:0000259" key="2">
    <source>
        <dbReference type="Pfam" id="PF13902"/>
    </source>
</evidence>
<gene>
    <name evidence="3" type="ORF">N0V93_007536</name>
</gene>
<dbReference type="GO" id="GO:0003676">
    <property type="term" value="F:nucleic acid binding"/>
    <property type="evidence" value="ECO:0007669"/>
    <property type="project" value="InterPro"/>
</dbReference>
<proteinExistence type="predicted"/>
<dbReference type="SUPFAM" id="SSF82708">
    <property type="entry name" value="R3H domain"/>
    <property type="match status" value="1"/>
</dbReference>
<name>A0A9W9CVG3_9PEZI</name>
<dbReference type="Pfam" id="PF13902">
    <property type="entry name" value="R3H-assoc"/>
    <property type="match status" value="1"/>
</dbReference>
<feature type="compositionally biased region" description="Pro residues" evidence="1">
    <location>
        <begin position="9"/>
        <end position="27"/>
    </location>
</feature>
<feature type="compositionally biased region" description="Polar residues" evidence="1">
    <location>
        <begin position="30"/>
        <end position="41"/>
    </location>
</feature>
<dbReference type="EMBL" id="JAPEVB010000004">
    <property type="protein sequence ID" value="KAJ4390063.1"/>
    <property type="molecule type" value="Genomic_DNA"/>
</dbReference>
<evidence type="ECO:0000313" key="4">
    <source>
        <dbReference type="Proteomes" id="UP001140453"/>
    </source>
</evidence>
<evidence type="ECO:0000313" key="3">
    <source>
        <dbReference type="EMBL" id="KAJ4390063.1"/>
    </source>
</evidence>
<feature type="domain" description="R3H-associated N-terminal" evidence="2">
    <location>
        <begin position="102"/>
        <end position="205"/>
    </location>
</feature>
<dbReference type="InterPro" id="IPR036867">
    <property type="entry name" value="R3H_dom_sf"/>
</dbReference>
<reference evidence="3" key="1">
    <citation type="submission" date="2022-10" db="EMBL/GenBank/DDBJ databases">
        <title>Tapping the CABI collections for fungal endophytes: first genome assemblies for Collariella, Neodidymelliopsis, Ascochyta clinopodiicola, Didymella pomorum, Didymosphaeria variabile, Neocosmospora piperis and Neocucurbitaria cava.</title>
        <authorList>
            <person name="Hill R."/>
        </authorList>
    </citation>
    <scope>NUCLEOTIDE SEQUENCE</scope>
    <source>
        <strain evidence="3">IMI 355082</strain>
    </source>
</reference>
<comment type="caution">
    <text evidence="3">The sequence shown here is derived from an EMBL/GenBank/DDBJ whole genome shotgun (WGS) entry which is preliminary data.</text>
</comment>
<dbReference type="Proteomes" id="UP001140453">
    <property type="component" value="Unassembled WGS sequence"/>
</dbReference>
<evidence type="ECO:0000256" key="1">
    <source>
        <dbReference type="SAM" id="MobiDB-lite"/>
    </source>
</evidence>
<organism evidence="3 4">
    <name type="scientific">Gnomoniopsis smithogilvyi</name>
    <dbReference type="NCBI Taxonomy" id="1191159"/>
    <lineage>
        <taxon>Eukaryota</taxon>
        <taxon>Fungi</taxon>
        <taxon>Dikarya</taxon>
        <taxon>Ascomycota</taxon>
        <taxon>Pezizomycotina</taxon>
        <taxon>Sordariomycetes</taxon>
        <taxon>Sordariomycetidae</taxon>
        <taxon>Diaporthales</taxon>
        <taxon>Gnomoniaceae</taxon>
        <taxon>Gnomoniopsis</taxon>
    </lineage>
</organism>
<feature type="region of interest" description="Disordered" evidence="1">
    <location>
        <begin position="1"/>
        <end position="43"/>
    </location>
</feature>
<sequence>MAIGKYSAVPPPPEPSAHHPPPAPTPTAPQNIPSHSHSASGTIDIEAWTIQALQSLSVSPDSRGTGGQPLAIPLDDHGRARGVTIALNDEQAAEAGIGPARRMPLRRDSLKRREALLKGKEGSRQRRRWDMARLTDVPHVEPPQPSDWEPRPVYPIHHIPYHIAQYWDHGLREQVEAKSNVARKRKTSGEGKGRVPRDLRETIKKTPGVKGWVRTLEGPVRQFLIEQGEAQEPKDESDFSDEEIVFVGRKVAPRDGWKKAHREVHDHTVDRGMIYDSLEDDESSAFKRFLTHSISSYYGLESRSVNMGTPSRRCVYIGIRAVDLKKGSQIYTDLPRPLWELF</sequence>
<dbReference type="AlphaFoldDB" id="A0A9W9CVG3"/>
<accession>A0A9W9CVG3</accession>
<dbReference type="OrthoDB" id="10256743at2759"/>
<dbReference type="InterPro" id="IPR025952">
    <property type="entry name" value="R3H-assoc_dom"/>
</dbReference>
<keyword evidence="4" id="KW-1185">Reference proteome</keyword>